<sequence>MQQAKSHSDHTKTSHLSRWLQHPPPDCTCERTRHHGRTGPGGSPHQCSAHCPGESFQSVDQNGHPRGQTLPGHTQAACTRHVPPSDPSHHRTQTPRCPGRKLPPVQSISRGHLPASVWANPLWK</sequence>
<feature type="region of interest" description="Disordered" evidence="1">
    <location>
        <begin position="1"/>
        <end position="110"/>
    </location>
</feature>
<evidence type="ECO:0000256" key="1">
    <source>
        <dbReference type="SAM" id="MobiDB-lite"/>
    </source>
</evidence>
<feature type="compositionally biased region" description="Basic and acidic residues" evidence="1">
    <location>
        <begin position="1"/>
        <end position="12"/>
    </location>
</feature>
<accession>M3XUU8</accession>
<organism evidence="2">
    <name type="scientific">Mustela putorius furo</name>
    <name type="common">European domestic ferret</name>
    <name type="synonym">Mustela furo</name>
    <dbReference type="NCBI Taxonomy" id="9669"/>
    <lineage>
        <taxon>Eukaryota</taxon>
        <taxon>Metazoa</taxon>
        <taxon>Chordata</taxon>
        <taxon>Craniata</taxon>
        <taxon>Vertebrata</taxon>
        <taxon>Euteleostomi</taxon>
        <taxon>Mammalia</taxon>
        <taxon>Eutheria</taxon>
        <taxon>Laurasiatheria</taxon>
        <taxon>Carnivora</taxon>
        <taxon>Caniformia</taxon>
        <taxon>Musteloidea</taxon>
        <taxon>Mustelidae</taxon>
        <taxon>Mustelinae</taxon>
        <taxon>Mustela</taxon>
    </lineage>
</organism>
<dbReference type="EMBL" id="AEYP01029879">
    <property type="status" value="NOT_ANNOTATED_CDS"/>
    <property type="molecule type" value="Genomic_DNA"/>
</dbReference>
<reference evidence="2" key="1">
    <citation type="submission" date="2024-06" db="UniProtKB">
        <authorList>
            <consortium name="Ensembl"/>
        </authorList>
    </citation>
    <scope>IDENTIFICATION</scope>
</reference>
<name>M3XUU8_MUSPF</name>
<dbReference type="AlphaFoldDB" id="M3XUU8"/>
<dbReference type="InParanoid" id="M3XUU8"/>
<proteinExistence type="predicted"/>
<dbReference type="HOGENOM" id="CLU_2003169_0_0_1"/>
<protein>
    <submittedName>
        <fullName evidence="2">Uncharacterized protein</fullName>
    </submittedName>
</protein>
<evidence type="ECO:0000313" key="2">
    <source>
        <dbReference type="Ensembl" id="ENSMPUP00000002848.1"/>
    </source>
</evidence>
<dbReference type="EMBL" id="AEYP01029880">
    <property type="status" value="NOT_ANNOTATED_CDS"/>
    <property type="molecule type" value="Genomic_DNA"/>
</dbReference>
<dbReference type="Ensembl" id="ENSMPUT00000002907.1">
    <property type="protein sequence ID" value="ENSMPUP00000002848.1"/>
    <property type="gene ID" value="ENSMPUG00000002877.1"/>
</dbReference>